<gene>
    <name evidence="3" type="ORF">LVJ82_09835</name>
</gene>
<feature type="domain" description="Acyl-CoA thioesterase-like N-terminal HotDog" evidence="1">
    <location>
        <begin position="30"/>
        <end position="112"/>
    </location>
</feature>
<dbReference type="InterPro" id="IPR049449">
    <property type="entry name" value="TesB_ACOT8-like_N"/>
</dbReference>
<organism evidence="3 4">
    <name type="scientific">Vitreoscilla massiliensis</name>
    <dbReference type="NCBI Taxonomy" id="1689272"/>
    <lineage>
        <taxon>Bacteria</taxon>
        <taxon>Pseudomonadati</taxon>
        <taxon>Pseudomonadota</taxon>
        <taxon>Betaproteobacteria</taxon>
        <taxon>Neisseriales</taxon>
        <taxon>Neisseriaceae</taxon>
        <taxon>Vitreoscilla</taxon>
    </lineage>
</organism>
<evidence type="ECO:0000313" key="4">
    <source>
        <dbReference type="Proteomes" id="UP000832011"/>
    </source>
</evidence>
<dbReference type="InterPro" id="IPR042171">
    <property type="entry name" value="Acyl-CoA_hotdog"/>
</dbReference>
<dbReference type="EMBL" id="CP091511">
    <property type="protein sequence ID" value="UOO87794.1"/>
    <property type="molecule type" value="Genomic_DNA"/>
</dbReference>
<accession>A0ABY4DWZ6</accession>
<protein>
    <submittedName>
        <fullName evidence="3">Thioesterase family protein</fullName>
    </submittedName>
</protein>
<sequence>MAAYYRFISRDIDESGVSVAHYEPLLPAQGAWNAHEQHMAPATGVLCAELEAFQPRSDLRIGRVGLDILGLIPLQPFTITTKVLRPGKTIELIEATMASNGRACIVARAWRMQISDTSAIAGVEDRAIAQPAKMEDWTGMKQWAGGFIESMQFKTDAARRAGRGVVWMNNDLDMVEGQATSSFVHLMGMVDTANGIVPRATPGEWAFPNLDLHIDLLRLPQGQWLGLDTCQQYGSDGIGLTSSVLHDEVGVFGRSEQILTLRPMA</sequence>
<evidence type="ECO:0000259" key="2">
    <source>
        <dbReference type="Pfam" id="PF20789"/>
    </source>
</evidence>
<evidence type="ECO:0000259" key="1">
    <source>
        <dbReference type="Pfam" id="PF13622"/>
    </source>
</evidence>
<dbReference type="InterPro" id="IPR049450">
    <property type="entry name" value="ACOT8-like_C"/>
</dbReference>
<dbReference type="Pfam" id="PF13622">
    <property type="entry name" value="4HBT_3"/>
    <property type="match status" value="1"/>
</dbReference>
<evidence type="ECO:0000313" key="3">
    <source>
        <dbReference type="EMBL" id="UOO87794.1"/>
    </source>
</evidence>
<dbReference type="RefSeq" id="WP_058356765.1">
    <property type="nucleotide sequence ID" value="NZ_CABKVG010000009.1"/>
</dbReference>
<dbReference type="Proteomes" id="UP000832011">
    <property type="component" value="Chromosome"/>
</dbReference>
<reference evidence="3 4" key="1">
    <citation type="journal article" date="2022" name="Res Sq">
        <title>Evolution of multicellular longitudinally dividing oral cavity symbionts (Neisseriaceae).</title>
        <authorList>
            <person name="Nyongesa S."/>
            <person name="Weber P."/>
            <person name="Bernet E."/>
            <person name="Pullido F."/>
            <person name="Nieckarz M."/>
            <person name="Delaby M."/>
            <person name="Nieves C."/>
            <person name="Viehboeck T."/>
            <person name="Krause N."/>
            <person name="Rivera-Millot A."/>
            <person name="Nakamura A."/>
            <person name="Vischer N."/>
            <person name="VanNieuwenhze M."/>
            <person name="Brun Y."/>
            <person name="Cava F."/>
            <person name="Bulgheresi S."/>
            <person name="Veyrier F."/>
        </authorList>
    </citation>
    <scope>NUCLEOTIDE SEQUENCE [LARGE SCALE GENOMIC DNA]</scope>
    <source>
        <strain evidence="3 4">SN4</strain>
    </source>
</reference>
<feature type="domain" description="Acyl-CoA thioesterase-like C-terminal" evidence="2">
    <location>
        <begin position="139"/>
        <end position="259"/>
    </location>
</feature>
<dbReference type="Gene3D" id="2.40.160.210">
    <property type="entry name" value="Acyl-CoA thioesterase, double hotdog domain"/>
    <property type="match status" value="1"/>
</dbReference>
<dbReference type="Pfam" id="PF20789">
    <property type="entry name" value="4HBT_3C"/>
    <property type="match status" value="1"/>
</dbReference>
<proteinExistence type="predicted"/>
<keyword evidence="4" id="KW-1185">Reference proteome</keyword>
<name>A0ABY4DWZ6_9NEIS</name>